<dbReference type="Pfam" id="PF01395">
    <property type="entry name" value="PBP_GOBP"/>
    <property type="match status" value="1"/>
</dbReference>
<evidence type="ECO:0000313" key="7">
    <source>
        <dbReference type="EMBL" id="EAT32887.1"/>
    </source>
</evidence>
<dbReference type="GO" id="GO:0005549">
    <property type="term" value="F:odorant binding"/>
    <property type="evidence" value="ECO:0007669"/>
    <property type="project" value="InterPro"/>
</dbReference>
<dbReference type="Proteomes" id="UP000682892">
    <property type="component" value="Unassembled WGS sequence"/>
</dbReference>
<evidence type="ECO:0000256" key="1">
    <source>
        <dbReference type="ARBA" id="ARBA00004613"/>
    </source>
</evidence>
<accession>Q16F71</accession>
<dbReference type="GO" id="GO:0007608">
    <property type="term" value="P:sensory perception of smell"/>
    <property type="evidence" value="ECO:0007669"/>
    <property type="project" value="TreeGrafter"/>
</dbReference>
<keyword evidence="4 6" id="KW-0732">Signal</keyword>
<reference evidence="7" key="1">
    <citation type="submission" date="2005-10" db="EMBL/GenBank/DDBJ databases">
        <authorList>
            <person name="Loftus B.J."/>
            <person name="Nene V.M."/>
            <person name="Hannick L.I."/>
            <person name="Bidwell S."/>
            <person name="Haas B."/>
            <person name="Amedeo P."/>
            <person name="Orvis J."/>
            <person name="Wortman J.R."/>
            <person name="White O.R."/>
            <person name="Salzberg S."/>
            <person name="Shumway M."/>
            <person name="Koo H."/>
            <person name="Zhao Y."/>
            <person name="Holmes M."/>
            <person name="Miller J."/>
            <person name="Schatz M."/>
            <person name="Pop M."/>
            <person name="Pai G."/>
            <person name="Utterback T."/>
            <person name="Rogers Y.-H."/>
            <person name="Kravitz S."/>
            <person name="Fraser C.M."/>
        </authorList>
    </citation>
    <scope>NUCLEOTIDE SEQUENCE</scope>
    <source>
        <strain evidence="7">Liverpool</strain>
    </source>
</reference>
<dbReference type="InterPro" id="IPR036728">
    <property type="entry name" value="PBP_GOBP_sf"/>
</dbReference>
<protein>
    <submittedName>
        <fullName evidence="7">AAEL014876-PA</fullName>
    </submittedName>
</protein>
<gene>
    <name evidence="7" type="ORF">AaeL_AAEL014876</name>
</gene>
<dbReference type="Gene3D" id="1.10.238.20">
    <property type="entry name" value="Pheromone/general odorant binding protein domain"/>
    <property type="match status" value="1"/>
</dbReference>
<evidence type="ECO:0000256" key="4">
    <source>
        <dbReference type="ARBA" id="ARBA00022729"/>
    </source>
</evidence>
<keyword evidence="5" id="KW-1015">Disulfide bond</keyword>
<reference evidence="7" key="2">
    <citation type="journal article" date="2007" name="Science">
        <title>Genome sequence of Aedes aegypti, a major arbovirus vector.</title>
        <authorList>
            <person name="Nene V."/>
            <person name="Wortman J.R."/>
            <person name="Lawson D."/>
            <person name="Haas B."/>
            <person name="Kodira C."/>
            <person name="Tu Z.J."/>
            <person name="Loftus B."/>
            <person name="Xi Z."/>
            <person name="Megy K."/>
            <person name="Grabherr M."/>
            <person name="Ren Q."/>
            <person name="Zdobnov E.M."/>
            <person name="Lobo N.F."/>
            <person name="Campbell K.S."/>
            <person name="Brown S.E."/>
            <person name="Bonaldo M.F."/>
            <person name="Zhu J."/>
            <person name="Sinkins S.P."/>
            <person name="Hogenkamp D.G."/>
            <person name="Amedeo P."/>
            <person name="Arensburger P."/>
            <person name="Atkinson P.W."/>
            <person name="Bidwell S."/>
            <person name="Biedler J."/>
            <person name="Birney E."/>
            <person name="Bruggner R.V."/>
            <person name="Costas J."/>
            <person name="Coy M.R."/>
            <person name="Crabtree J."/>
            <person name="Crawford M."/>
            <person name="Debruyn B."/>
            <person name="Decaprio D."/>
            <person name="Eiglmeier K."/>
            <person name="Eisenstadt E."/>
            <person name="El-Dorry H."/>
            <person name="Gelbart W.M."/>
            <person name="Gomes S.L."/>
            <person name="Hammond M."/>
            <person name="Hannick L.I."/>
            <person name="Hogan J.R."/>
            <person name="Holmes M.H."/>
            <person name="Jaffe D."/>
            <person name="Johnston J.S."/>
            <person name="Kennedy R.C."/>
            <person name="Koo H."/>
            <person name="Kravitz S."/>
            <person name="Kriventseva E.V."/>
            <person name="Kulp D."/>
            <person name="Labutti K."/>
            <person name="Lee E."/>
            <person name="Li S."/>
            <person name="Lovin D.D."/>
            <person name="Mao C."/>
            <person name="Mauceli E."/>
            <person name="Menck C.F."/>
            <person name="Miller J.R."/>
            <person name="Montgomery P."/>
            <person name="Mori A."/>
            <person name="Nascimento A.L."/>
            <person name="Naveira H.F."/>
            <person name="Nusbaum C."/>
            <person name="O'leary S."/>
            <person name="Orvis J."/>
            <person name="Pertea M."/>
            <person name="Quesneville H."/>
            <person name="Reidenbach K.R."/>
            <person name="Rogers Y.H."/>
            <person name="Roth C.W."/>
            <person name="Schneider J.R."/>
            <person name="Schatz M."/>
            <person name="Shumway M."/>
            <person name="Stanke M."/>
            <person name="Stinson E.O."/>
            <person name="Tubio J.M."/>
            <person name="Vanzee J.P."/>
            <person name="Verjovski-Almeida S."/>
            <person name="Werner D."/>
            <person name="White O."/>
            <person name="Wyder S."/>
            <person name="Zeng Q."/>
            <person name="Zhao Q."/>
            <person name="Zhao Y."/>
            <person name="Hill C.A."/>
            <person name="Raikhel A.S."/>
            <person name="Soares M.B."/>
            <person name="Knudson D.L."/>
            <person name="Lee N.H."/>
            <person name="Galagan J."/>
            <person name="Salzberg S.L."/>
            <person name="Paulsen I.T."/>
            <person name="Dimopoulos G."/>
            <person name="Collins F.H."/>
            <person name="Birren B."/>
            <person name="Fraser-Liggett C.M."/>
            <person name="Severson D.W."/>
        </authorList>
    </citation>
    <scope>NUCLEOTIDE SEQUENCE [LARGE SCALE GENOMIC DNA]</scope>
    <source>
        <strain evidence="7">Liverpool</strain>
    </source>
</reference>
<evidence type="ECO:0000313" key="8">
    <source>
        <dbReference type="Proteomes" id="UP000682892"/>
    </source>
</evidence>
<dbReference type="HOGENOM" id="CLU_057764_1_1_1"/>
<keyword evidence="3" id="KW-0964">Secreted</keyword>
<dbReference type="KEGG" id="aag:5565526"/>
<dbReference type="OMA" id="DVAQANC"/>
<dbReference type="InterPro" id="IPR006170">
    <property type="entry name" value="PBP/GOBP"/>
</dbReference>
<reference evidence="7" key="3">
    <citation type="submission" date="2012-09" db="EMBL/GenBank/DDBJ databases">
        <authorList>
            <consortium name="VectorBase"/>
        </authorList>
    </citation>
    <scope>NUCLEOTIDE SEQUENCE</scope>
    <source>
        <strain evidence="7">Liverpool</strain>
    </source>
</reference>
<feature type="non-terminal residue" evidence="7">
    <location>
        <position position="1"/>
    </location>
</feature>
<sequence length="299" mass="33649">SIELSNRPSTIMNRIVLLVLISLCSASTVLADGLPHYIAENSFDISLRVCAEYFLVSNETIDGYYQQGFPEIEEVKQLLRCAMINLGAYDDTFGPLEYVLGNVFKPCPSDTEYAERTRSCVKKALDSICPSDVFSRAYASFMCYYRGYGNLITDEFFIPNSLLELTQMMLFVQSSLNLPDEVLVQYSQGNILNEPNFPNVLYVWAVRGGYFSVDEGIQLENLYIQYGIPGLLSQETRQCAADVAQANCNLDLVTLLYNMYVTCLRPLLPFESFVQTFAVEQLKCKTCGAVQPAKPSYTY</sequence>
<dbReference type="PhylomeDB" id="Q16F71"/>
<name>Q16F71_AEDAE</name>
<dbReference type="PaxDb" id="7159-AAEL014876-PA"/>
<feature type="chain" id="PRO_5030175045" evidence="6">
    <location>
        <begin position="32"/>
        <end position="299"/>
    </location>
</feature>
<evidence type="ECO:0000256" key="2">
    <source>
        <dbReference type="ARBA" id="ARBA00008098"/>
    </source>
</evidence>
<comment type="subcellular location">
    <subcellularLocation>
        <location evidence="1">Secreted</location>
    </subcellularLocation>
</comment>
<dbReference type="eggNOG" id="ENOG502T6WF">
    <property type="taxonomic scope" value="Eukaryota"/>
</dbReference>
<dbReference type="CDD" id="cd23992">
    <property type="entry name" value="PBP_GOBP"/>
    <property type="match status" value="1"/>
</dbReference>
<dbReference type="PANTHER" id="PTHR11857:SF46">
    <property type="entry name" value="GENERAL ODORANT-BINDING PROTEIN 99A-RELATED"/>
    <property type="match status" value="1"/>
</dbReference>
<evidence type="ECO:0000256" key="3">
    <source>
        <dbReference type="ARBA" id="ARBA00022525"/>
    </source>
</evidence>
<organism evidence="7 8">
    <name type="scientific">Aedes aegypti</name>
    <name type="common">Yellowfever mosquito</name>
    <name type="synonym">Culex aegypti</name>
    <dbReference type="NCBI Taxonomy" id="7159"/>
    <lineage>
        <taxon>Eukaryota</taxon>
        <taxon>Metazoa</taxon>
        <taxon>Ecdysozoa</taxon>
        <taxon>Arthropoda</taxon>
        <taxon>Hexapoda</taxon>
        <taxon>Insecta</taxon>
        <taxon>Pterygota</taxon>
        <taxon>Neoptera</taxon>
        <taxon>Endopterygota</taxon>
        <taxon>Diptera</taxon>
        <taxon>Nematocera</taxon>
        <taxon>Culicoidea</taxon>
        <taxon>Culicidae</taxon>
        <taxon>Culicinae</taxon>
        <taxon>Aedini</taxon>
        <taxon>Aedes</taxon>
        <taxon>Stegomyia</taxon>
    </lineage>
</organism>
<comment type="similarity">
    <text evidence="2">Belongs to the PBP/GOBP family.</text>
</comment>
<dbReference type="AlphaFoldDB" id="Q16F71"/>
<evidence type="ECO:0000256" key="5">
    <source>
        <dbReference type="ARBA" id="ARBA00023157"/>
    </source>
</evidence>
<dbReference type="PANTHER" id="PTHR11857">
    <property type="entry name" value="ODORANT BINDING PROTEIN-RELATED"/>
    <property type="match status" value="1"/>
</dbReference>
<dbReference type="SUPFAM" id="SSF47565">
    <property type="entry name" value="Insect pheromone/odorant-binding proteins"/>
    <property type="match status" value="1"/>
</dbReference>
<evidence type="ECO:0000256" key="6">
    <source>
        <dbReference type="SAM" id="SignalP"/>
    </source>
</evidence>
<dbReference type="VEuPathDB" id="VectorBase:AAEL014876"/>
<dbReference type="OrthoDB" id="5978988at2759"/>
<proteinExistence type="inferred from homology"/>
<feature type="signal peptide" evidence="6">
    <location>
        <begin position="1"/>
        <end position="31"/>
    </location>
</feature>
<dbReference type="GO" id="GO:0005615">
    <property type="term" value="C:extracellular space"/>
    <property type="evidence" value="ECO:0007669"/>
    <property type="project" value="TreeGrafter"/>
</dbReference>
<dbReference type="EMBL" id="CH478501">
    <property type="protein sequence ID" value="EAT32887.1"/>
    <property type="molecule type" value="Genomic_DNA"/>
</dbReference>